<feature type="region of interest" description="Disordered" evidence="5">
    <location>
        <begin position="108"/>
        <end position="127"/>
    </location>
</feature>
<evidence type="ECO:0000256" key="5">
    <source>
        <dbReference type="SAM" id="MobiDB-lite"/>
    </source>
</evidence>
<feature type="compositionally biased region" description="Polar residues" evidence="5">
    <location>
        <begin position="41"/>
        <end position="60"/>
    </location>
</feature>
<dbReference type="GO" id="GO:0031398">
    <property type="term" value="P:positive regulation of protein ubiquitination"/>
    <property type="evidence" value="ECO:0007669"/>
    <property type="project" value="TreeGrafter"/>
</dbReference>
<reference evidence="7" key="1">
    <citation type="journal article" date="2020" name="Fungal Divers.">
        <title>Resolving the Mortierellaceae phylogeny through synthesis of multi-gene phylogenetics and phylogenomics.</title>
        <authorList>
            <person name="Vandepol N."/>
            <person name="Liber J."/>
            <person name="Desiro A."/>
            <person name="Na H."/>
            <person name="Kennedy M."/>
            <person name="Barry K."/>
            <person name="Grigoriev I.V."/>
            <person name="Miller A.N."/>
            <person name="O'Donnell K."/>
            <person name="Stajich J.E."/>
            <person name="Bonito G."/>
        </authorList>
    </citation>
    <scope>NUCLEOTIDE SEQUENCE</scope>
    <source>
        <strain evidence="7">CK1249</strain>
    </source>
</reference>
<dbReference type="GO" id="GO:0048471">
    <property type="term" value="C:perinuclear region of cytoplasm"/>
    <property type="evidence" value="ECO:0007669"/>
    <property type="project" value="TreeGrafter"/>
</dbReference>
<evidence type="ECO:0000256" key="2">
    <source>
        <dbReference type="ARBA" id="ARBA00022692"/>
    </source>
</evidence>
<feature type="compositionally biased region" description="Basic and acidic residues" evidence="5">
    <location>
        <begin position="108"/>
        <end position="120"/>
    </location>
</feature>
<keyword evidence="4 6" id="KW-0472">Membrane</keyword>
<dbReference type="GO" id="GO:0005783">
    <property type="term" value="C:endoplasmic reticulum"/>
    <property type="evidence" value="ECO:0007669"/>
    <property type="project" value="TreeGrafter"/>
</dbReference>
<dbReference type="Pfam" id="PF10176">
    <property type="entry name" value="NEDD4_Bsd2"/>
    <property type="match status" value="1"/>
</dbReference>
<proteinExistence type="predicted"/>
<keyword evidence="3 6" id="KW-1133">Transmembrane helix</keyword>
<evidence type="ECO:0000256" key="1">
    <source>
        <dbReference type="ARBA" id="ARBA00004141"/>
    </source>
</evidence>
<dbReference type="OrthoDB" id="10003116at2759"/>
<feature type="compositionally biased region" description="Low complexity" evidence="5">
    <location>
        <begin position="61"/>
        <end position="72"/>
    </location>
</feature>
<dbReference type="GO" id="GO:0016020">
    <property type="term" value="C:membrane"/>
    <property type="evidence" value="ECO:0007669"/>
    <property type="project" value="UniProtKB-SubCell"/>
</dbReference>
<dbReference type="InterPro" id="IPR019325">
    <property type="entry name" value="NEDD4/Bsd2"/>
</dbReference>
<comment type="caution">
    <text evidence="7">The sequence shown here is derived from an EMBL/GenBank/DDBJ whole genome shotgun (WGS) entry which is preliminary data.</text>
</comment>
<keyword evidence="8" id="KW-1185">Reference proteome</keyword>
<feature type="compositionally biased region" description="Acidic residues" evidence="5">
    <location>
        <begin position="73"/>
        <end position="85"/>
    </location>
</feature>
<dbReference type="GO" id="GO:0006511">
    <property type="term" value="P:ubiquitin-dependent protein catabolic process"/>
    <property type="evidence" value="ECO:0007669"/>
    <property type="project" value="TreeGrafter"/>
</dbReference>
<dbReference type="EMBL" id="JAAAHY010000020">
    <property type="protein sequence ID" value="KAF9968466.1"/>
    <property type="molecule type" value="Genomic_DNA"/>
</dbReference>
<dbReference type="AlphaFoldDB" id="A0A9P6JEM5"/>
<dbReference type="GO" id="GO:0030001">
    <property type="term" value="P:metal ion transport"/>
    <property type="evidence" value="ECO:0007669"/>
    <property type="project" value="InterPro"/>
</dbReference>
<feature type="compositionally biased region" description="Low complexity" evidence="5">
    <location>
        <begin position="143"/>
        <end position="169"/>
    </location>
</feature>
<evidence type="ECO:0000256" key="6">
    <source>
        <dbReference type="SAM" id="Phobius"/>
    </source>
</evidence>
<gene>
    <name evidence="7" type="ORF">BGZ70_003601</name>
</gene>
<keyword evidence="2 6" id="KW-0812">Transmembrane</keyword>
<dbReference type="PANTHER" id="PTHR13396:SF5">
    <property type="entry name" value="NEDD4 FAMILY INTERACTING PROTEIN"/>
    <property type="match status" value="1"/>
</dbReference>
<dbReference type="GO" id="GO:0007034">
    <property type="term" value="P:vacuolar transport"/>
    <property type="evidence" value="ECO:0007669"/>
    <property type="project" value="InterPro"/>
</dbReference>
<sequence length="373" mass="40362">MSHHYAKIPTSDRDQGTGHQQDHNLLRARSERSSVKLPSFSDGQENDNSVCTLPATSVQVDNCSGNNSNDNDNNSDSDNEDDDDLDLHALSFGEDDEFLQQQQLLSRELQEGSQRPHDDQSAPSSHTTYSFRRALNPYLSFFSSSSPSSSSSSNAPATSSGGPSSSATTARRLPFSSTADGVFANISAKPEVQSQKNSEVQPPAYDSAIQDVTPPYFEMTVVSPRAFGDDVLVDGLPNGSMVGLGITLLNFGIRMRGGFDFSSLDSQDTGEVTQVEGPPLVDDTGYISGEGMDQRLPTYGSEADSAQMDWLQTEAESQWVSLLLMVVGWMIIIKALAAYVVAKKTEKIISAQPSGERDYSRASIDSISSDHYV</sequence>
<comment type="subcellular location">
    <subcellularLocation>
        <location evidence="1">Membrane</location>
        <topology evidence="1">Multi-pass membrane protein</topology>
    </subcellularLocation>
</comment>
<feature type="region of interest" description="Disordered" evidence="5">
    <location>
        <begin position="1"/>
        <end position="86"/>
    </location>
</feature>
<evidence type="ECO:0000313" key="7">
    <source>
        <dbReference type="EMBL" id="KAF9968466.1"/>
    </source>
</evidence>
<feature type="compositionally biased region" description="Basic and acidic residues" evidence="5">
    <location>
        <begin position="10"/>
        <end position="34"/>
    </location>
</feature>
<feature type="region of interest" description="Disordered" evidence="5">
    <location>
        <begin position="143"/>
        <end position="170"/>
    </location>
</feature>
<name>A0A9P6JEM5_MORAP</name>
<accession>A0A9P6JEM5</accession>
<dbReference type="Proteomes" id="UP000738359">
    <property type="component" value="Unassembled WGS sequence"/>
</dbReference>
<feature type="transmembrane region" description="Helical" evidence="6">
    <location>
        <begin position="319"/>
        <end position="342"/>
    </location>
</feature>
<protein>
    <submittedName>
        <fullName evidence="7">Uncharacterized protein</fullName>
    </submittedName>
</protein>
<evidence type="ECO:0000256" key="4">
    <source>
        <dbReference type="ARBA" id="ARBA00023136"/>
    </source>
</evidence>
<dbReference type="GO" id="GO:0005794">
    <property type="term" value="C:Golgi apparatus"/>
    <property type="evidence" value="ECO:0007669"/>
    <property type="project" value="TreeGrafter"/>
</dbReference>
<organism evidence="7 8">
    <name type="scientific">Mortierella alpina</name>
    <name type="common">Oleaginous fungus</name>
    <name type="synonym">Mortierella renispora</name>
    <dbReference type="NCBI Taxonomy" id="64518"/>
    <lineage>
        <taxon>Eukaryota</taxon>
        <taxon>Fungi</taxon>
        <taxon>Fungi incertae sedis</taxon>
        <taxon>Mucoromycota</taxon>
        <taxon>Mortierellomycotina</taxon>
        <taxon>Mortierellomycetes</taxon>
        <taxon>Mortierellales</taxon>
        <taxon>Mortierellaceae</taxon>
        <taxon>Mortierella</taxon>
    </lineage>
</organism>
<evidence type="ECO:0000256" key="3">
    <source>
        <dbReference type="ARBA" id="ARBA00022989"/>
    </source>
</evidence>
<evidence type="ECO:0000313" key="8">
    <source>
        <dbReference type="Proteomes" id="UP000738359"/>
    </source>
</evidence>
<dbReference type="PANTHER" id="PTHR13396">
    <property type="entry name" value="NEDD4 FAMILY INTERACTING PROTEIN 1/2"/>
    <property type="match status" value="1"/>
</dbReference>